<dbReference type="AlphaFoldDB" id="A0A4Q0I2X9"/>
<feature type="transmembrane region" description="Helical" evidence="8">
    <location>
        <begin position="208"/>
        <end position="230"/>
    </location>
</feature>
<reference evidence="10" key="1">
    <citation type="submission" date="2018-11" db="EMBL/GenBank/DDBJ databases">
        <title>Genome sequencing of a novel mesophilic and cellulolytic organism within the genus Hungateiclostridium.</title>
        <authorList>
            <person name="Rettenmaier R."/>
            <person name="Liebl W."/>
            <person name="Zverlov V."/>
        </authorList>
    </citation>
    <scope>NUCLEOTIDE SEQUENCE [LARGE SCALE GENOMIC DNA]</scope>
    <source>
        <strain evidence="10">N2K1</strain>
    </source>
</reference>
<keyword evidence="7 8" id="KW-0472">Membrane</keyword>
<protein>
    <submittedName>
        <fullName evidence="9">Iron ABC transporter permease</fullName>
    </submittedName>
</protein>
<keyword evidence="6 8" id="KW-1133">Transmembrane helix</keyword>
<dbReference type="GO" id="GO:0033214">
    <property type="term" value="P:siderophore-iron import into cell"/>
    <property type="evidence" value="ECO:0007669"/>
    <property type="project" value="TreeGrafter"/>
</dbReference>
<feature type="transmembrane region" description="Helical" evidence="8">
    <location>
        <begin position="322"/>
        <end position="341"/>
    </location>
</feature>
<evidence type="ECO:0000256" key="1">
    <source>
        <dbReference type="ARBA" id="ARBA00004651"/>
    </source>
</evidence>
<evidence type="ECO:0000256" key="3">
    <source>
        <dbReference type="ARBA" id="ARBA00022448"/>
    </source>
</evidence>
<dbReference type="GO" id="GO:0005886">
    <property type="term" value="C:plasma membrane"/>
    <property type="evidence" value="ECO:0007669"/>
    <property type="project" value="UniProtKB-SubCell"/>
</dbReference>
<accession>A0A4Q0I2X9</accession>
<evidence type="ECO:0000256" key="8">
    <source>
        <dbReference type="SAM" id="Phobius"/>
    </source>
</evidence>
<name>A0A4Q0I2X9_9FIRM</name>
<feature type="transmembrane region" description="Helical" evidence="8">
    <location>
        <begin position="255"/>
        <end position="281"/>
    </location>
</feature>
<keyword evidence="10" id="KW-1185">Reference proteome</keyword>
<feature type="transmembrane region" description="Helical" evidence="8">
    <location>
        <begin position="293"/>
        <end position="310"/>
    </location>
</feature>
<dbReference type="FunFam" id="1.10.3470.10:FF:000001">
    <property type="entry name" value="Vitamin B12 ABC transporter permease BtuC"/>
    <property type="match status" value="1"/>
</dbReference>
<dbReference type="RefSeq" id="WP_069194808.1">
    <property type="nucleotide sequence ID" value="NZ_RLII01000016.1"/>
</dbReference>
<dbReference type="EMBL" id="RLII01000016">
    <property type="protein sequence ID" value="RXE58531.1"/>
    <property type="molecule type" value="Genomic_DNA"/>
</dbReference>
<dbReference type="OrthoDB" id="9792889at2"/>
<dbReference type="Pfam" id="PF01032">
    <property type="entry name" value="FecCD"/>
    <property type="match status" value="1"/>
</dbReference>
<gene>
    <name evidence="9" type="ORF">EFD62_11595</name>
</gene>
<evidence type="ECO:0000256" key="7">
    <source>
        <dbReference type="ARBA" id="ARBA00023136"/>
    </source>
</evidence>
<feature type="transmembrane region" description="Helical" evidence="8">
    <location>
        <begin position="166"/>
        <end position="187"/>
    </location>
</feature>
<feature type="transmembrane region" description="Helical" evidence="8">
    <location>
        <begin position="74"/>
        <end position="94"/>
    </location>
</feature>
<dbReference type="PANTHER" id="PTHR30472:SF25">
    <property type="entry name" value="ABC TRANSPORTER PERMEASE PROTEIN MJ0876-RELATED"/>
    <property type="match status" value="1"/>
</dbReference>
<evidence type="ECO:0000313" key="9">
    <source>
        <dbReference type="EMBL" id="RXE58531.1"/>
    </source>
</evidence>
<comment type="subcellular location">
    <subcellularLocation>
        <location evidence="1">Cell membrane</location>
        <topology evidence="1">Multi-pass membrane protein</topology>
    </subcellularLocation>
</comment>
<dbReference type="PANTHER" id="PTHR30472">
    <property type="entry name" value="FERRIC ENTEROBACTIN TRANSPORT SYSTEM PERMEASE PROTEIN"/>
    <property type="match status" value="1"/>
</dbReference>
<keyword evidence="4" id="KW-1003">Cell membrane</keyword>
<dbReference type="InterPro" id="IPR037294">
    <property type="entry name" value="ABC_BtuC-like"/>
</dbReference>
<keyword evidence="5 8" id="KW-0812">Transmembrane</keyword>
<evidence type="ECO:0000256" key="6">
    <source>
        <dbReference type="ARBA" id="ARBA00022989"/>
    </source>
</evidence>
<dbReference type="GO" id="GO:0022857">
    <property type="term" value="F:transmembrane transporter activity"/>
    <property type="evidence" value="ECO:0007669"/>
    <property type="project" value="InterPro"/>
</dbReference>
<dbReference type="Proteomes" id="UP000289166">
    <property type="component" value="Unassembled WGS sequence"/>
</dbReference>
<feature type="transmembrane region" description="Helical" evidence="8">
    <location>
        <begin position="106"/>
        <end position="126"/>
    </location>
</feature>
<keyword evidence="3" id="KW-0813">Transport</keyword>
<dbReference type="CDD" id="cd06550">
    <property type="entry name" value="TM_ABC_iron-siderophores_like"/>
    <property type="match status" value="1"/>
</dbReference>
<dbReference type="SUPFAM" id="SSF81345">
    <property type="entry name" value="ABC transporter involved in vitamin B12 uptake, BtuC"/>
    <property type="match status" value="1"/>
</dbReference>
<dbReference type="Gene3D" id="1.10.3470.10">
    <property type="entry name" value="ABC transporter involved in vitamin B12 uptake, BtuC"/>
    <property type="match status" value="1"/>
</dbReference>
<evidence type="ECO:0000313" key="10">
    <source>
        <dbReference type="Proteomes" id="UP000289166"/>
    </source>
</evidence>
<evidence type="ECO:0000256" key="2">
    <source>
        <dbReference type="ARBA" id="ARBA00007935"/>
    </source>
</evidence>
<feature type="transmembrane region" description="Helical" evidence="8">
    <location>
        <begin position="133"/>
        <end position="154"/>
    </location>
</feature>
<evidence type="ECO:0000256" key="5">
    <source>
        <dbReference type="ARBA" id="ARBA00022692"/>
    </source>
</evidence>
<feature type="transmembrane region" description="Helical" evidence="8">
    <location>
        <begin position="12"/>
        <end position="36"/>
    </location>
</feature>
<comment type="caution">
    <text evidence="9">The sequence shown here is derived from an EMBL/GenBank/DDBJ whole genome shotgun (WGS) entry which is preliminary data.</text>
</comment>
<dbReference type="InterPro" id="IPR000522">
    <property type="entry name" value="ABC_transptr_permease_BtuC"/>
</dbReference>
<organism evidence="9 10">
    <name type="scientific">Acetivibrio mesophilus</name>
    <dbReference type="NCBI Taxonomy" id="2487273"/>
    <lineage>
        <taxon>Bacteria</taxon>
        <taxon>Bacillati</taxon>
        <taxon>Bacillota</taxon>
        <taxon>Clostridia</taxon>
        <taxon>Eubacteriales</taxon>
        <taxon>Oscillospiraceae</taxon>
        <taxon>Acetivibrio</taxon>
    </lineage>
</organism>
<comment type="similarity">
    <text evidence="2">Belongs to the binding-protein-dependent transport system permease family. FecCD subfamily.</text>
</comment>
<proteinExistence type="inferred from homology"/>
<evidence type="ECO:0000256" key="4">
    <source>
        <dbReference type="ARBA" id="ARBA00022475"/>
    </source>
</evidence>
<sequence>MSFSDKKYRYRFALIFGGLLLVLLILTSVTVGAANISLLDTLRILIGRIPFLGGFVSGGEVSRTHELIVLNIRLPRVIAAAAIGIGLSAVGATYQGMFANPMADPYVLGVSAGAALGASIAIVMGADKIVGGFGLTTAAAFIFALLTVFIVFSIAKTGAKVSNTHLLLAGVAVSFFASSVMSVLMVLNRDKVANITYWMMGSIAFTSWKQVIILVPLVIAGTIAVCVFARELNIIAAGEDGARSLGVEVEKVKKVLLVICSVIVAACVAVSGVIGFVGLIIPHTVRLISGSDNRIVLPFSAIGGGIFLVLCDTISRIPTAEIPVGVLTSMFGAPYFISILIRSKKKVV</sequence>